<dbReference type="SUPFAM" id="SSF143990">
    <property type="entry name" value="YbiA-like"/>
    <property type="match status" value="1"/>
</dbReference>
<name>A0ABR3KBJ5_TRISP</name>
<sequence>MTNFVHDYSCLSKRFSCIFKITQEFQCLTDDHRMSTKYFGVEDNSGQLTEIEKSSEMSAQEITEVVRTLRREGLYQGYLLRYSQDEEFKKFLLKTSGMPIIYADPIDAEFGIGMSAFDFVQWTMANNIIPQKSQSDR</sequence>
<protein>
    <submittedName>
        <fullName evidence="1">N-glycosidase</fullName>
    </submittedName>
</protein>
<dbReference type="EMBL" id="JBEUSY010000447">
    <property type="protein sequence ID" value="KAL1232807.1"/>
    <property type="molecule type" value="Genomic_DNA"/>
</dbReference>
<proteinExistence type="predicted"/>
<evidence type="ECO:0000313" key="1">
    <source>
        <dbReference type="EMBL" id="KAL1232807.1"/>
    </source>
</evidence>
<dbReference type="Gene3D" id="1.10.357.40">
    <property type="entry name" value="YbiA-like"/>
    <property type="match status" value="1"/>
</dbReference>
<gene>
    <name evidence="1" type="ORF">TSPI_01418</name>
</gene>
<dbReference type="Proteomes" id="UP001558632">
    <property type="component" value="Unassembled WGS sequence"/>
</dbReference>
<keyword evidence="2" id="KW-1185">Reference proteome</keyword>
<reference evidence="1 2" key="1">
    <citation type="submission" date="2024-07" db="EMBL/GenBank/DDBJ databases">
        <title>Enhanced genomic and transcriptomic resources for Trichinella pseudospiralis and T. spiralis underpin the discovery of pronounced molecular differences between stages and species.</title>
        <authorList>
            <person name="Pasi K.K."/>
            <person name="La Rosa G."/>
            <person name="Gomez-Morales M.A."/>
            <person name="Tosini F."/>
            <person name="Sumanam S."/>
            <person name="Young N.D."/>
            <person name="Chang B.C."/>
            <person name="Robin G.B."/>
        </authorList>
    </citation>
    <scope>NUCLEOTIDE SEQUENCE [LARGE SCALE GENOMIC DNA]</scope>
    <source>
        <strain evidence="1">ISS534</strain>
    </source>
</reference>
<comment type="caution">
    <text evidence="1">The sequence shown here is derived from an EMBL/GenBank/DDBJ whole genome shotgun (WGS) entry which is preliminary data.</text>
</comment>
<dbReference type="InterPro" id="IPR037238">
    <property type="entry name" value="YbiA-like_sf"/>
</dbReference>
<accession>A0ABR3KBJ5</accession>
<evidence type="ECO:0000313" key="2">
    <source>
        <dbReference type="Proteomes" id="UP001558632"/>
    </source>
</evidence>
<organism evidence="1 2">
    <name type="scientific">Trichinella spiralis</name>
    <name type="common">Trichina worm</name>
    <dbReference type="NCBI Taxonomy" id="6334"/>
    <lineage>
        <taxon>Eukaryota</taxon>
        <taxon>Metazoa</taxon>
        <taxon>Ecdysozoa</taxon>
        <taxon>Nematoda</taxon>
        <taxon>Enoplea</taxon>
        <taxon>Dorylaimia</taxon>
        <taxon>Trichinellida</taxon>
        <taxon>Trichinellidae</taxon>
        <taxon>Trichinella</taxon>
    </lineage>
</organism>